<dbReference type="SUPFAM" id="SSF88946">
    <property type="entry name" value="Sigma2 domain of RNA polymerase sigma factors"/>
    <property type="match status" value="1"/>
</dbReference>
<reference evidence="7 8" key="1">
    <citation type="journal article" date="2011" name="Front. Microbiol.">
        <title>Genomic signatures of strain selection and enhancement in Bacillus atrophaeus var. globigii, a historical biowarfare simulant.</title>
        <authorList>
            <person name="Gibbons H.S."/>
            <person name="Broomall S.M."/>
            <person name="McNew L.A."/>
            <person name="Daligault H."/>
            <person name="Chapman C."/>
            <person name="Bruce D."/>
            <person name="Karavis M."/>
            <person name="Krepps M."/>
            <person name="McGregor P.A."/>
            <person name="Hong C."/>
            <person name="Park K.H."/>
            <person name="Akmal A."/>
            <person name="Feldman A."/>
            <person name="Lin J.S."/>
            <person name="Chang W.E."/>
            <person name="Higgs B.W."/>
            <person name="Demirev P."/>
            <person name="Lindquist J."/>
            <person name="Liem A."/>
            <person name="Fochler E."/>
            <person name="Read T.D."/>
            <person name="Tapia R."/>
            <person name="Johnson S."/>
            <person name="Bishop-Lilly K.A."/>
            <person name="Detter C."/>
            <person name="Han C."/>
            <person name="Sozhamannan S."/>
            <person name="Rosenzweig C.N."/>
            <person name="Skowronski E.W."/>
        </authorList>
    </citation>
    <scope>NUCLEOTIDE SEQUENCE [LARGE SCALE GENOMIC DNA]</scope>
    <source>
        <strain evidence="7 8">Y4G10-17</strain>
    </source>
</reference>
<dbReference type="Proteomes" id="UP000287823">
    <property type="component" value="Unassembled WGS sequence"/>
</dbReference>
<dbReference type="PANTHER" id="PTHR43133:SF25">
    <property type="entry name" value="RNA POLYMERASE SIGMA FACTOR RFAY-RELATED"/>
    <property type="match status" value="1"/>
</dbReference>
<dbReference type="InterPro" id="IPR014284">
    <property type="entry name" value="RNA_pol_sigma-70_dom"/>
</dbReference>
<dbReference type="Pfam" id="PF08281">
    <property type="entry name" value="Sigma70_r4_2"/>
    <property type="match status" value="1"/>
</dbReference>
<dbReference type="GO" id="GO:0003677">
    <property type="term" value="F:DNA binding"/>
    <property type="evidence" value="ECO:0007669"/>
    <property type="project" value="InterPro"/>
</dbReference>
<name>A0A432WE01_9GAMM</name>
<organism evidence="7 8">
    <name type="scientific">Aliidiomarina soli</name>
    <dbReference type="NCBI Taxonomy" id="1928574"/>
    <lineage>
        <taxon>Bacteria</taxon>
        <taxon>Pseudomonadati</taxon>
        <taxon>Pseudomonadota</taxon>
        <taxon>Gammaproteobacteria</taxon>
        <taxon>Alteromonadales</taxon>
        <taxon>Idiomarinaceae</taxon>
        <taxon>Aliidiomarina</taxon>
    </lineage>
</organism>
<comment type="similarity">
    <text evidence="1">Belongs to the sigma-70 factor family. ECF subfamily.</text>
</comment>
<evidence type="ECO:0000256" key="1">
    <source>
        <dbReference type="ARBA" id="ARBA00010641"/>
    </source>
</evidence>
<accession>A0A432WE01</accession>
<feature type="domain" description="RNA polymerase sigma factor 70 region 4 type 2" evidence="6">
    <location>
        <begin position="103"/>
        <end position="154"/>
    </location>
</feature>
<dbReference type="CDD" id="cd06171">
    <property type="entry name" value="Sigma70_r4"/>
    <property type="match status" value="1"/>
</dbReference>
<evidence type="ECO:0000313" key="8">
    <source>
        <dbReference type="Proteomes" id="UP000287823"/>
    </source>
</evidence>
<evidence type="ECO:0000256" key="4">
    <source>
        <dbReference type="ARBA" id="ARBA00023163"/>
    </source>
</evidence>
<evidence type="ECO:0000259" key="6">
    <source>
        <dbReference type="Pfam" id="PF08281"/>
    </source>
</evidence>
<dbReference type="InterPro" id="IPR007627">
    <property type="entry name" value="RNA_pol_sigma70_r2"/>
</dbReference>
<dbReference type="Gene3D" id="1.10.1740.10">
    <property type="match status" value="1"/>
</dbReference>
<dbReference type="RefSeq" id="WP_126799503.1">
    <property type="nucleotide sequence ID" value="NZ_PIPO01000005.1"/>
</dbReference>
<comment type="caution">
    <text evidence="7">The sequence shown here is derived from an EMBL/GenBank/DDBJ whole genome shotgun (WGS) entry which is preliminary data.</text>
</comment>
<evidence type="ECO:0000256" key="3">
    <source>
        <dbReference type="ARBA" id="ARBA00023082"/>
    </source>
</evidence>
<dbReference type="InterPro" id="IPR036388">
    <property type="entry name" value="WH-like_DNA-bd_sf"/>
</dbReference>
<evidence type="ECO:0000256" key="2">
    <source>
        <dbReference type="ARBA" id="ARBA00023015"/>
    </source>
</evidence>
<dbReference type="SUPFAM" id="SSF88659">
    <property type="entry name" value="Sigma3 and sigma4 domains of RNA polymerase sigma factors"/>
    <property type="match status" value="1"/>
</dbReference>
<keyword evidence="8" id="KW-1185">Reference proteome</keyword>
<proteinExistence type="inferred from homology"/>
<protein>
    <submittedName>
        <fullName evidence="7">RNA polymerase subunit sigma-70</fullName>
    </submittedName>
</protein>
<keyword evidence="4" id="KW-0804">Transcription</keyword>
<gene>
    <name evidence="7" type="ORF">CWE14_11550</name>
</gene>
<dbReference type="Gene3D" id="1.10.10.10">
    <property type="entry name" value="Winged helix-like DNA-binding domain superfamily/Winged helix DNA-binding domain"/>
    <property type="match status" value="1"/>
</dbReference>
<dbReference type="GO" id="GO:0006352">
    <property type="term" value="P:DNA-templated transcription initiation"/>
    <property type="evidence" value="ECO:0007669"/>
    <property type="project" value="InterPro"/>
</dbReference>
<dbReference type="NCBIfam" id="TIGR02937">
    <property type="entry name" value="sigma70-ECF"/>
    <property type="match status" value="1"/>
</dbReference>
<dbReference type="GO" id="GO:0016987">
    <property type="term" value="F:sigma factor activity"/>
    <property type="evidence" value="ECO:0007669"/>
    <property type="project" value="UniProtKB-KW"/>
</dbReference>
<dbReference type="InterPro" id="IPR039425">
    <property type="entry name" value="RNA_pol_sigma-70-like"/>
</dbReference>
<dbReference type="Pfam" id="PF04542">
    <property type="entry name" value="Sigma70_r2"/>
    <property type="match status" value="1"/>
</dbReference>
<dbReference type="AlphaFoldDB" id="A0A432WE01"/>
<dbReference type="InterPro" id="IPR013324">
    <property type="entry name" value="RNA_pol_sigma_r3/r4-like"/>
</dbReference>
<sequence>MALQTELLSLIPALRRFAFSLTNSHADADDLVQNTLERVLKAPAPENVALIRWAFRICRNVWIDEYRARKARQRAAELPESLTELQQRHTTDGEQELAVRLDSVGKAMQKLPPEQHEVLSLVAVQGCSYKEAAQTLDIPVGTVMSRLARARAALVVLLADENGPLQTLQQVTTYKGVH</sequence>
<evidence type="ECO:0000313" key="7">
    <source>
        <dbReference type="EMBL" id="RUO31123.1"/>
    </source>
</evidence>
<evidence type="ECO:0000259" key="5">
    <source>
        <dbReference type="Pfam" id="PF04542"/>
    </source>
</evidence>
<dbReference type="InterPro" id="IPR013325">
    <property type="entry name" value="RNA_pol_sigma_r2"/>
</dbReference>
<keyword evidence="2" id="KW-0805">Transcription regulation</keyword>
<dbReference type="EMBL" id="PIPO01000005">
    <property type="protein sequence ID" value="RUO31123.1"/>
    <property type="molecule type" value="Genomic_DNA"/>
</dbReference>
<feature type="domain" description="RNA polymerase sigma-70 region 2" evidence="5">
    <location>
        <begin position="11"/>
        <end position="70"/>
    </location>
</feature>
<dbReference type="PANTHER" id="PTHR43133">
    <property type="entry name" value="RNA POLYMERASE ECF-TYPE SIGMA FACTO"/>
    <property type="match status" value="1"/>
</dbReference>
<keyword evidence="3" id="KW-0731">Sigma factor</keyword>
<dbReference type="InterPro" id="IPR013249">
    <property type="entry name" value="RNA_pol_sigma70_r4_t2"/>
</dbReference>